<keyword evidence="5" id="KW-0560">Oxidoreductase</keyword>
<dbReference type="RefSeq" id="WP_045106580.1">
    <property type="nucleotide sequence ID" value="NZ_LN681225.1"/>
</dbReference>
<dbReference type="KEGG" id="lha:LHA_2344"/>
<accession>A0A0A8UW87</accession>
<dbReference type="PANTHER" id="PTHR44085">
    <property type="entry name" value="SEPIAPTERIN REDUCTASE"/>
    <property type="match status" value="1"/>
</dbReference>
<dbReference type="EMBL" id="LN681225">
    <property type="protein sequence ID" value="CEK11362.1"/>
    <property type="molecule type" value="Genomic_DNA"/>
</dbReference>
<dbReference type="SMART" id="SM00822">
    <property type="entry name" value="PKS_KR"/>
    <property type="match status" value="1"/>
</dbReference>
<keyword evidence="3" id="KW-0963">Cytoplasm</keyword>
<dbReference type="OrthoDB" id="9794387at2"/>
<comment type="subcellular location">
    <subcellularLocation>
        <location evidence="1">Cytoplasm</location>
    </subcellularLocation>
</comment>
<gene>
    <name evidence="7" type="ORF">LHA_2344</name>
</gene>
<evidence type="ECO:0000256" key="2">
    <source>
        <dbReference type="ARBA" id="ARBA00006484"/>
    </source>
</evidence>
<dbReference type="GO" id="GO:0006729">
    <property type="term" value="P:tetrahydrobiopterin biosynthetic process"/>
    <property type="evidence" value="ECO:0007669"/>
    <property type="project" value="TreeGrafter"/>
</dbReference>
<dbReference type="InterPro" id="IPR020904">
    <property type="entry name" value="Sc_DH/Rdtase_CS"/>
</dbReference>
<evidence type="ECO:0000259" key="6">
    <source>
        <dbReference type="SMART" id="SM00822"/>
    </source>
</evidence>
<dbReference type="Gene3D" id="3.40.50.720">
    <property type="entry name" value="NAD(P)-binding Rossmann-like Domain"/>
    <property type="match status" value="1"/>
</dbReference>
<evidence type="ECO:0000256" key="3">
    <source>
        <dbReference type="ARBA" id="ARBA00022490"/>
    </source>
</evidence>
<dbReference type="GO" id="GO:0005737">
    <property type="term" value="C:cytoplasm"/>
    <property type="evidence" value="ECO:0007669"/>
    <property type="project" value="UniProtKB-SubCell"/>
</dbReference>
<comment type="similarity">
    <text evidence="2">Belongs to the short-chain dehydrogenases/reductases (SDR) family.</text>
</comment>
<protein>
    <submittedName>
        <fullName evidence="7">YueD sepiapterin reductase</fullName>
    </submittedName>
</protein>
<dbReference type="InterPro" id="IPR002347">
    <property type="entry name" value="SDR_fam"/>
</dbReference>
<feature type="domain" description="Ketoreductase" evidence="6">
    <location>
        <begin position="2"/>
        <end position="175"/>
    </location>
</feature>
<dbReference type="PRINTS" id="PR00081">
    <property type="entry name" value="GDHRDH"/>
</dbReference>
<dbReference type="InterPro" id="IPR051721">
    <property type="entry name" value="Biopterin_syn/organic_redct"/>
</dbReference>
<dbReference type="PANTHER" id="PTHR44085:SF2">
    <property type="entry name" value="SEPIAPTERIN REDUCTASE"/>
    <property type="match status" value="1"/>
</dbReference>
<keyword evidence="8" id="KW-1185">Reference proteome</keyword>
<evidence type="ECO:0000256" key="4">
    <source>
        <dbReference type="ARBA" id="ARBA00022857"/>
    </source>
</evidence>
<dbReference type="Pfam" id="PF00106">
    <property type="entry name" value="adh_short"/>
    <property type="match status" value="1"/>
</dbReference>
<dbReference type="SUPFAM" id="SSF51735">
    <property type="entry name" value="NAD(P)-binding Rossmann-fold domains"/>
    <property type="match status" value="1"/>
</dbReference>
<evidence type="ECO:0000313" key="7">
    <source>
        <dbReference type="EMBL" id="CEK11362.1"/>
    </source>
</evidence>
<dbReference type="GO" id="GO:0004757">
    <property type="term" value="F:sepiapterin reductase (NADP+) activity"/>
    <property type="evidence" value="ECO:0007669"/>
    <property type="project" value="TreeGrafter"/>
</dbReference>
<proteinExistence type="inferred from homology"/>
<dbReference type="AlphaFoldDB" id="A0A0A8UW87"/>
<keyword evidence="4" id="KW-0521">NADP</keyword>
<dbReference type="InterPro" id="IPR036291">
    <property type="entry name" value="NAD(P)-bd_dom_sf"/>
</dbReference>
<sequence length="252" mass="28093">MFVVTGGGSGIGRALARTLAIKGKKVLIIGRREKALAETASFSPLISSLCADVATRKGRDDIATALQTNISIEGLIHNAATIEPIAPIANIDESTWQQAIATNLNAPLFLTQLLLPKLKHGRVLHIGSAVAYFPVMGWAAYCVTKAGLSMLTRCWQLESRQVAFASVMPGIIDTDMQALIRHARFMDEEKRNFFQKLKDEKRLLTTDTVALFLSWLLNLSKEEFVSREWDIYDKNHHPSWLVAPHKVPEWEE</sequence>
<dbReference type="HOGENOM" id="CLU_010194_2_11_6"/>
<name>A0A0A8UW87_LEGHA</name>
<dbReference type="STRING" id="449.LHA_2344"/>
<evidence type="ECO:0000313" key="8">
    <source>
        <dbReference type="Proteomes" id="UP000032803"/>
    </source>
</evidence>
<dbReference type="PROSITE" id="PS00061">
    <property type="entry name" value="ADH_SHORT"/>
    <property type="match status" value="1"/>
</dbReference>
<dbReference type="Proteomes" id="UP000032803">
    <property type="component" value="Chromosome I"/>
</dbReference>
<evidence type="ECO:0000256" key="5">
    <source>
        <dbReference type="ARBA" id="ARBA00023002"/>
    </source>
</evidence>
<dbReference type="InterPro" id="IPR057326">
    <property type="entry name" value="KR_dom"/>
</dbReference>
<evidence type="ECO:0000256" key="1">
    <source>
        <dbReference type="ARBA" id="ARBA00004496"/>
    </source>
</evidence>
<organism evidence="7 8">
    <name type="scientific">Legionella hackeliae</name>
    <dbReference type="NCBI Taxonomy" id="449"/>
    <lineage>
        <taxon>Bacteria</taxon>
        <taxon>Pseudomonadati</taxon>
        <taxon>Pseudomonadota</taxon>
        <taxon>Gammaproteobacteria</taxon>
        <taxon>Legionellales</taxon>
        <taxon>Legionellaceae</taxon>
        <taxon>Legionella</taxon>
    </lineage>
</organism>
<dbReference type="PATRIC" id="fig|449.7.peg.114"/>
<reference evidence="8" key="1">
    <citation type="submission" date="2014-09" db="EMBL/GenBank/DDBJ databases">
        <authorList>
            <person name="Gomez-Valero L."/>
        </authorList>
    </citation>
    <scope>NUCLEOTIDE SEQUENCE [LARGE SCALE GENOMIC DNA]</scope>
    <source>
        <strain evidence="8">ATCC35250</strain>
    </source>
</reference>